<keyword evidence="2" id="KW-1185">Reference proteome</keyword>
<dbReference type="EMBL" id="CM042048">
    <property type="protein sequence ID" value="KAI3758584.1"/>
    <property type="molecule type" value="Genomic_DNA"/>
</dbReference>
<gene>
    <name evidence="1" type="ORF">L6452_06151</name>
</gene>
<evidence type="ECO:0000313" key="2">
    <source>
        <dbReference type="Proteomes" id="UP001055879"/>
    </source>
</evidence>
<accession>A0ACB9EI33</accession>
<proteinExistence type="predicted"/>
<dbReference type="Proteomes" id="UP001055879">
    <property type="component" value="Linkage Group LG02"/>
</dbReference>
<reference evidence="1 2" key="2">
    <citation type="journal article" date="2022" name="Mol. Ecol. Resour.">
        <title>The genomes of chicory, endive, great burdock and yacon provide insights into Asteraceae paleo-polyploidization history and plant inulin production.</title>
        <authorList>
            <person name="Fan W."/>
            <person name="Wang S."/>
            <person name="Wang H."/>
            <person name="Wang A."/>
            <person name="Jiang F."/>
            <person name="Liu H."/>
            <person name="Zhao H."/>
            <person name="Xu D."/>
            <person name="Zhang Y."/>
        </authorList>
    </citation>
    <scope>NUCLEOTIDE SEQUENCE [LARGE SCALE GENOMIC DNA]</scope>
    <source>
        <strain evidence="2">cv. Niubang</strain>
    </source>
</reference>
<comment type="caution">
    <text evidence="1">The sequence shown here is derived from an EMBL/GenBank/DDBJ whole genome shotgun (WGS) entry which is preliminary data.</text>
</comment>
<protein>
    <submittedName>
        <fullName evidence="1">Uncharacterized protein</fullName>
    </submittedName>
</protein>
<evidence type="ECO:0000313" key="1">
    <source>
        <dbReference type="EMBL" id="KAI3758584.1"/>
    </source>
</evidence>
<reference evidence="2" key="1">
    <citation type="journal article" date="2022" name="Mol. Ecol. Resour.">
        <title>The genomes of chicory, endive, great burdock and yacon provide insights into Asteraceae palaeo-polyploidization history and plant inulin production.</title>
        <authorList>
            <person name="Fan W."/>
            <person name="Wang S."/>
            <person name="Wang H."/>
            <person name="Wang A."/>
            <person name="Jiang F."/>
            <person name="Liu H."/>
            <person name="Zhao H."/>
            <person name="Xu D."/>
            <person name="Zhang Y."/>
        </authorList>
    </citation>
    <scope>NUCLEOTIDE SEQUENCE [LARGE SCALE GENOMIC DNA]</scope>
    <source>
        <strain evidence="2">cv. Niubang</strain>
    </source>
</reference>
<organism evidence="1 2">
    <name type="scientific">Arctium lappa</name>
    <name type="common">Greater burdock</name>
    <name type="synonym">Lappa major</name>
    <dbReference type="NCBI Taxonomy" id="4217"/>
    <lineage>
        <taxon>Eukaryota</taxon>
        <taxon>Viridiplantae</taxon>
        <taxon>Streptophyta</taxon>
        <taxon>Embryophyta</taxon>
        <taxon>Tracheophyta</taxon>
        <taxon>Spermatophyta</taxon>
        <taxon>Magnoliopsida</taxon>
        <taxon>eudicotyledons</taxon>
        <taxon>Gunneridae</taxon>
        <taxon>Pentapetalae</taxon>
        <taxon>asterids</taxon>
        <taxon>campanulids</taxon>
        <taxon>Asterales</taxon>
        <taxon>Asteraceae</taxon>
        <taxon>Carduoideae</taxon>
        <taxon>Cardueae</taxon>
        <taxon>Arctiinae</taxon>
        <taxon>Arctium</taxon>
    </lineage>
</organism>
<sequence>MIVAFVQILIKGFSLQVRVRSQSRAWYFREVDIWFKKMIKKMITSRANRGTISPYASSIISGSGSSESWHRARSE</sequence>
<name>A0ACB9EI33_ARCLA</name>